<dbReference type="PRINTS" id="PR00385">
    <property type="entry name" value="P450"/>
</dbReference>
<dbReference type="Pfam" id="PF00067">
    <property type="entry name" value="p450"/>
    <property type="match status" value="1"/>
</dbReference>
<dbReference type="InterPro" id="IPR001128">
    <property type="entry name" value="Cyt_P450"/>
</dbReference>
<evidence type="ECO:0000313" key="13">
    <source>
        <dbReference type="EMBL" id="KAK7271267.1"/>
    </source>
</evidence>
<dbReference type="InterPro" id="IPR002401">
    <property type="entry name" value="Cyt_P450_E_grp-I"/>
</dbReference>
<evidence type="ECO:0000256" key="10">
    <source>
        <dbReference type="PIRSR" id="PIRSR602401-1"/>
    </source>
</evidence>
<evidence type="ECO:0000256" key="2">
    <source>
        <dbReference type="ARBA" id="ARBA00004370"/>
    </source>
</evidence>
<dbReference type="PROSITE" id="PS00086">
    <property type="entry name" value="CYTOCHROME_P450"/>
    <property type="match status" value="1"/>
</dbReference>
<dbReference type="CDD" id="cd11072">
    <property type="entry name" value="CYP71-like"/>
    <property type="match status" value="1"/>
</dbReference>
<evidence type="ECO:0000256" key="3">
    <source>
        <dbReference type="ARBA" id="ARBA00010617"/>
    </source>
</evidence>
<evidence type="ECO:0000256" key="12">
    <source>
        <dbReference type="SAM" id="Phobius"/>
    </source>
</evidence>
<keyword evidence="14" id="KW-1185">Reference proteome</keyword>
<evidence type="ECO:0000256" key="4">
    <source>
        <dbReference type="ARBA" id="ARBA00022617"/>
    </source>
</evidence>
<feature type="binding site" description="axial binding residue" evidence="10">
    <location>
        <position position="451"/>
    </location>
    <ligand>
        <name>heme</name>
        <dbReference type="ChEBI" id="CHEBI:30413"/>
    </ligand>
    <ligandPart>
        <name>Fe</name>
        <dbReference type="ChEBI" id="CHEBI:18248"/>
    </ligandPart>
</feature>
<keyword evidence="12" id="KW-1133">Transmembrane helix</keyword>
<dbReference type="AlphaFoldDB" id="A0AAN9I9H1"/>
<reference evidence="13 14" key="1">
    <citation type="submission" date="2024-01" db="EMBL/GenBank/DDBJ databases">
        <title>The genomes of 5 underutilized Papilionoideae crops provide insights into root nodulation and disease resistance.</title>
        <authorList>
            <person name="Yuan L."/>
        </authorList>
    </citation>
    <scope>NUCLEOTIDE SEQUENCE [LARGE SCALE GENOMIC DNA]</scope>
    <source>
        <strain evidence="13">LY-2023</strain>
        <tissue evidence="13">Leaf</tissue>
    </source>
</reference>
<dbReference type="PANTHER" id="PTHR47943">
    <property type="entry name" value="CYTOCHROME P450 93A3-LIKE"/>
    <property type="match status" value="1"/>
</dbReference>
<dbReference type="Proteomes" id="UP001359559">
    <property type="component" value="Unassembled WGS sequence"/>
</dbReference>
<dbReference type="InterPro" id="IPR017972">
    <property type="entry name" value="Cyt_P450_CS"/>
</dbReference>
<comment type="similarity">
    <text evidence="3 11">Belongs to the cytochrome P450 family.</text>
</comment>
<dbReference type="PRINTS" id="PR00463">
    <property type="entry name" value="EP450I"/>
</dbReference>
<keyword evidence="4 10" id="KW-0349">Heme</keyword>
<evidence type="ECO:0000256" key="6">
    <source>
        <dbReference type="ARBA" id="ARBA00023002"/>
    </source>
</evidence>
<comment type="subcellular location">
    <subcellularLocation>
        <location evidence="2">Membrane</location>
    </subcellularLocation>
</comment>
<gene>
    <name evidence="13" type="ORF">RJT34_27016</name>
</gene>
<name>A0AAN9I9H1_CLITE</name>
<dbReference type="InterPro" id="IPR036396">
    <property type="entry name" value="Cyt_P450_sf"/>
</dbReference>
<keyword evidence="6 11" id="KW-0560">Oxidoreductase</keyword>
<dbReference type="GO" id="GO:0004497">
    <property type="term" value="F:monooxygenase activity"/>
    <property type="evidence" value="ECO:0007669"/>
    <property type="project" value="UniProtKB-KW"/>
</dbReference>
<evidence type="ECO:0000256" key="7">
    <source>
        <dbReference type="ARBA" id="ARBA00023004"/>
    </source>
</evidence>
<sequence>MQKSEMSLQTFAIPAIAILVLFLFIFIPSAYNVNQRHRKRAPGPLSLPTIGNLHILGTLPHRTLQSLAKKYGPIMSLKLGQVPAIVVSSPEFAQLFLKTHDTLFASRPKLQAAEALTLGNKGFIISEYGSYWRNVRKLCTLHLLSASKVEMFGPLRKEELRLCVKSLKDASALHQVVDLTDVVGELMENIVCKMILGCSKDDRFDLKGLTHEALILIGTFNLADYIPWLRVFDLQGLTRRLKKVSGAFDQALEQIIHDHEHSSNYNEHRGSNNEDFVDILLSIMHQPINLQDEKNLLDRTNIKAIIFEIITAAFDTSSITVEWAKSELLRHPNVMKRLQEELTSVVGMKKQVEEADLENLPYLSMVVKETLRLYPIAPLILPCECREDVTIDGYYIKKKTRVIVNAWAIGRDSRVWPNAEMFDPERFSNADTDIRGNDFRVIPFGLGRRGCPGIHLGLTTVKVVLAQLVHCFNWTLPLGVSIDDLDMDEKFGLSMPRNKHLLAMPSYRLIV</sequence>
<dbReference type="GO" id="GO:0016705">
    <property type="term" value="F:oxidoreductase activity, acting on paired donors, with incorporation or reduction of molecular oxygen"/>
    <property type="evidence" value="ECO:0007669"/>
    <property type="project" value="InterPro"/>
</dbReference>
<evidence type="ECO:0000256" key="11">
    <source>
        <dbReference type="RuleBase" id="RU000461"/>
    </source>
</evidence>
<accession>A0AAN9I9H1</accession>
<dbReference type="GO" id="GO:0020037">
    <property type="term" value="F:heme binding"/>
    <property type="evidence" value="ECO:0007669"/>
    <property type="project" value="InterPro"/>
</dbReference>
<dbReference type="EMBL" id="JAYKXN010000007">
    <property type="protein sequence ID" value="KAK7271267.1"/>
    <property type="molecule type" value="Genomic_DNA"/>
</dbReference>
<keyword evidence="8 11" id="KW-0503">Monooxygenase</keyword>
<evidence type="ECO:0000256" key="9">
    <source>
        <dbReference type="ARBA" id="ARBA00023136"/>
    </source>
</evidence>
<proteinExistence type="inferred from homology"/>
<evidence type="ECO:0000256" key="1">
    <source>
        <dbReference type="ARBA" id="ARBA00001971"/>
    </source>
</evidence>
<keyword evidence="12" id="KW-0812">Transmembrane</keyword>
<dbReference type="GO" id="GO:0005506">
    <property type="term" value="F:iron ion binding"/>
    <property type="evidence" value="ECO:0007669"/>
    <property type="project" value="InterPro"/>
</dbReference>
<dbReference type="SUPFAM" id="SSF48264">
    <property type="entry name" value="Cytochrome P450"/>
    <property type="match status" value="1"/>
</dbReference>
<evidence type="ECO:0000256" key="5">
    <source>
        <dbReference type="ARBA" id="ARBA00022723"/>
    </source>
</evidence>
<keyword evidence="7 10" id="KW-0408">Iron</keyword>
<keyword evidence="9 12" id="KW-0472">Membrane</keyword>
<evidence type="ECO:0000256" key="8">
    <source>
        <dbReference type="ARBA" id="ARBA00023033"/>
    </source>
</evidence>
<comment type="caution">
    <text evidence="13">The sequence shown here is derived from an EMBL/GenBank/DDBJ whole genome shotgun (WGS) entry which is preliminary data.</text>
</comment>
<feature type="transmembrane region" description="Helical" evidence="12">
    <location>
        <begin position="12"/>
        <end position="31"/>
    </location>
</feature>
<evidence type="ECO:0008006" key="15">
    <source>
        <dbReference type="Google" id="ProtNLM"/>
    </source>
</evidence>
<keyword evidence="5 10" id="KW-0479">Metal-binding</keyword>
<dbReference type="Gene3D" id="1.10.630.10">
    <property type="entry name" value="Cytochrome P450"/>
    <property type="match status" value="1"/>
</dbReference>
<dbReference type="GO" id="GO:0016020">
    <property type="term" value="C:membrane"/>
    <property type="evidence" value="ECO:0007669"/>
    <property type="project" value="UniProtKB-SubCell"/>
</dbReference>
<evidence type="ECO:0000313" key="14">
    <source>
        <dbReference type="Proteomes" id="UP001359559"/>
    </source>
</evidence>
<dbReference type="FunFam" id="1.10.630.10:FF:000011">
    <property type="entry name" value="Cytochrome P450 83B1"/>
    <property type="match status" value="1"/>
</dbReference>
<dbReference type="PANTHER" id="PTHR47943:SF9">
    <property type="entry name" value="CYTOCHROME P450"/>
    <property type="match status" value="1"/>
</dbReference>
<protein>
    <recommendedName>
        <fullName evidence="15">Cytochrome P450</fullName>
    </recommendedName>
</protein>
<organism evidence="13 14">
    <name type="scientific">Clitoria ternatea</name>
    <name type="common">Butterfly pea</name>
    <dbReference type="NCBI Taxonomy" id="43366"/>
    <lineage>
        <taxon>Eukaryota</taxon>
        <taxon>Viridiplantae</taxon>
        <taxon>Streptophyta</taxon>
        <taxon>Embryophyta</taxon>
        <taxon>Tracheophyta</taxon>
        <taxon>Spermatophyta</taxon>
        <taxon>Magnoliopsida</taxon>
        <taxon>eudicotyledons</taxon>
        <taxon>Gunneridae</taxon>
        <taxon>Pentapetalae</taxon>
        <taxon>rosids</taxon>
        <taxon>fabids</taxon>
        <taxon>Fabales</taxon>
        <taxon>Fabaceae</taxon>
        <taxon>Papilionoideae</taxon>
        <taxon>50 kb inversion clade</taxon>
        <taxon>NPAAA clade</taxon>
        <taxon>indigoferoid/millettioid clade</taxon>
        <taxon>Phaseoleae</taxon>
        <taxon>Clitoria</taxon>
    </lineage>
</organism>
<comment type="cofactor">
    <cofactor evidence="1 10">
        <name>heme</name>
        <dbReference type="ChEBI" id="CHEBI:30413"/>
    </cofactor>
</comment>